<evidence type="ECO:0000256" key="2">
    <source>
        <dbReference type="SAM" id="MobiDB-lite"/>
    </source>
</evidence>
<gene>
    <name evidence="4" type="ORF">Esi_0174_0039</name>
</gene>
<dbReference type="InParanoid" id="D8LGM8"/>
<feature type="region of interest" description="Disordered" evidence="2">
    <location>
        <begin position="202"/>
        <end position="279"/>
    </location>
</feature>
<dbReference type="PANTHER" id="PTHR48081:SF33">
    <property type="entry name" value="KYNURENINE FORMAMIDASE"/>
    <property type="match status" value="1"/>
</dbReference>
<accession>D8LGM8</accession>
<dbReference type="Gene3D" id="3.40.50.1820">
    <property type="entry name" value="alpha/beta hydrolase"/>
    <property type="match status" value="1"/>
</dbReference>
<feature type="domain" description="BD-FAE-like" evidence="3">
    <location>
        <begin position="77"/>
        <end position="187"/>
    </location>
</feature>
<dbReference type="Pfam" id="PF20434">
    <property type="entry name" value="BD-FAE"/>
    <property type="match status" value="1"/>
</dbReference>
<dbReference type="Proteomes" id="UP000002630">
    <property type="component" value="Linkage Group LG04"/>
</dbReference>
<dbReference type="eggNOG" id="KOG1516">
    <property type="taxonomic scope" value="Eukaryota"/>
</dbReference>
<sequence length="363" mass="38185">MRRGLRSGIVSGVASRTRGPQQRLFARSSSSGGGGDGSGIPEEESPPPPPPPPPPPLAFLDVPYYEGDDACEEKHRLDVYIPSAPFPRPRSRTCLFVHGGSWQRGDRRHPAVPDQFYGNVGRAFAAKGLVGLVMSYRLAPEVQHPEQVRDVARAIRWARDNASRYGGDGDDLVLVGHSAGAHLAALSLADGRWLEEAGVLARTPRAAPPGGGATSTSTPPSGTKPSACSAPAAAAAADGDGSTPPEPPPPPSSSRRPAQAFSRGRPSGTTGERGTPPLPYTASERLWKFAAVEAAAAAVMMVALMRPPVELEPRRRRRKGAGVGHPRPRATPAAAAAAARAAARVARCWLRRCFCSPPPRTFT</sequence>
<dbReference type="GO" id="GO:0016787">
    <property type="term" value="F:hydrolase activity"/>
    <property type="evidence" value="ECO:0007669"/>
    <property type="project" value="UniProtKB-KW"/>
</dbReference>
<proteinExistence type="predicted"/>
<dbReference type="SUPFAM" id="SSF53474">
    <property type="entry name" value="alpha/beta-Hydrolases"/>
    <property type="match status" value="1"/>
</dbReference>
<feature type="region of interest" description="Disordered" evidence="2">
    <location>
        <begin position="1"/>
        <end position="56"/>
    </location>
</feature>
<dbReference type="EMBL" id="FN648244">
    <property type="protein sequence ID" value="CBN75770.1"/>
    <property type="molecule type" value="Genomic_DNA"/>
</dbReference>
<feature type="compositionally biased region" description="Low complexity" evidence="2">
    <location>
        <begin position="214"/>
        <end position="237"/>
    </location>
</feature>
<reference evidence="4 5" key="1">
    <citation type="journal article" date="2010" name="Nature">
        <title>The Ectocarpus genome and the independent evolution of multicellularity in brown algae.</title>
        <authorList>
            <person name="Cock J.M."/>
            <person name="Sterck L."/>
            <person name="Rouze P."/>
            <person name="Scornet D."/>
            <person name="Allen A.E."/>
            <person name="Amoutzias G."/>
            <person name="Anthouard V."/>
            <person name="Artiguenave F."/>
            <person name="Aury J.M."/>
            <person name="Badger J.H."/>
            <person name="Beszteri B."/>
            <person name="Billiau K."/>
            <person name="Bonnet E."/>
            <person name="Bothwell J.H."/>
            <person name="Bowler C."/>
            <person name="Boyen C."/>
            <person name="Brownlee C."/>
            <person name="Carrano C.J."/>
            <person name="Charrier B."/>
            <person name="Cho G.Y."/>
            <person name="Coelho S.M."/>
            <person name="Collen J."/>
            <person name="Corre E."/>
            <person name="Da Silva C."/>
            <person name="Delage L."/>
            <person name="Delaroque N."/>
            <person name="Dittami S.M."/>
            <person name="Doulbeau S."/>
            <person name="Elias M."/>
            <person name="Farnham G."/>
            <person name="Gachon C.M."/>
            <person name="Gschloessl B."/>
            <person name="Heesch S."/>
            <person name="Jabbari K."/>
            <person name="Jubin C."/>
            <person name="Kawai H."/>
            <person name="Kimura K."/>
            <person name="Kloareg B."/>
            <person name="Kupper F.C."/>
            <person name="Lang D."/>
            <person name="Le Bail A."/>
            <person name="Leblanc C."/>
            <person name="Lerouge P."/>
            <person name="Lohr M."/>
            <person name="Lopez P.J."/>
            <person name="Martens C."/>
            <person name="Maumus F."/>
            <person name="Michel G."/>
            <person name="Miranda-Saavedra D."/>
            <person name="Morales J."/>
            <person name="Moreau H."/>
            <person name="Motomura T."/>
            <person name="Nagasato C."/>
            <person name="Napoli C.A."/>
            <person name="Nelson D.R."/>
            <person name="Nyvall-Collen P."/>
            <person name="Peters A.F."/>
            <person name="Pommier C."/>
            <person name="Potin P."/>
            <person name="Poulain J."/>
            <person name="Quesneville H."/>
            <person name="Read B."/>
            <person name="Rensing S.A."/>
            <person name="Ritter A."/>
            <person name="Rousvoal S."/>
            <person name="Samanta M."/>
            <person name="Samson G."/>
            <person name="Schroeder D.C."/>
            <person name="Segurens B."/>
            <person name="Strittmatter M."/>
            <person name="Tonon T."/>
            <person name="Tregear J.W."/>
            <person name="Valentin K."/>
            <person name="von Dassow P."/>
            <person name="Yamagishi T."/>
            <person name="Van de Peer Y."/>
            <person name="Wincker P."/>
        </authorList>
    </citation>
    <scope>NUCLEOTIDE SEQUENCE [LARGE SCALE GENOMIC DNA]</scope>
    <source>
        <strain evidence="5">Ec32 / CCAP1310/4</strain>
    </source>
</reference>
<protein>
    <submittedName>
        <fullName evidence="4">Lipase, putative</fullName>
    </submittedName>
</protein>
<keyword evidence="1" id="KW-0378">Hydrolase</keyword>
<dbReference type="InterPro" id="IPR049492">
    <property type="entry name" value="BD-FAE-like_dom"/>
</dbReference>
<keyword evidence="5" id="KW-1185">Reference proteome</keyword>
<dbReference type="InterPro" id="IPR050300">
    <property type="entry name" value="GDXG_lipolytic_enzyme"/>
</dbReference>
<feature type="compositionally biased region" description="Pro residues" evidence="2">
    <location>
        <begin position="46"/>
        <end position="56"/>
    </location>
</feature>
<dbReference type="InterPro" id="IPR029058">
    <property type="entry name" value="AB_hydrolase_fold"/>
</dbReference>
<name>D8LGM8_ECTSI</name>
<dbReference type="STRING" id="2880.D8LGM8"/>
<evidence type="ECO:0000313" key="4">
    <source>
        <dbReference type="EMBL" id="CBN75770.1"/>
    </source>
</evidence>
<dbReference type="PANTHER" id="PTHR48081">
    <property type="entry name" value="AB HYDROLASE SUPERFAMILY PROTEIN C4A8.06C"/>
    <property type="match status" value="1"/>
</dbReference>
<dbReference type="OrthoDB" id="6495301at2759"/>
<organism evidence="4 5">
    <name type="scientific">Ectocarpus siliculosus</name>
    <name type="common">Brown alga</name>
    <name type="synonym">Conferva siliculosa</name>
    <dbReference type="NCBI Taxonomy" id="2880"/>
    <lineage>
        <taxon>Eukaryota</taxon>
        <taxon>Sar</taxon>
        <taxon>Stramenopiles</taxon>
        <taxon>Ochrophyta</taxon>
        <taxon>PX clade</taxon>
        <taxon>Phaeophyceae</taxon>
        <taxon>Ectocarpales</taxon>
        <taxon>Ectocarpaceae</taxon>
        <taxon>Ectocarpus</taxon>
    </lineage>
</organism>
<evidence type="ECO:0000259" key="3">
    <source>
        <dbReference type="Pfam" id="PF20434"/>
    </source>
</evidence>
<evidence type="ECO:0000313" key="5">
    <source>
        <dbReference type="Proteomes" id="UP000002630"/>
    </source>
</evidence>
<evidence type="ECO:0000256" key="1">
    <source>
        <dbReference type="ARBA" id="ARBA00022801"/>
    </source>
</evidence>
<dbReference type="AlphaFoldDB" id="D8LGM8"/>
<dbReference type="EMBL" id="FN649729">
    <property type="protein sequence ID" value="CBN75770.1"/>
    <property type="molecule type" value="Genomic_DNA"/>
</dbReference>